<proteinExistence type="predicted"/>
<comment type="caution">
    <text evidence="1">The sequence shown here is derived from an EMBL/GenBank/DDBJ whole genome shotgun (WGS) entry which is preliminary data.</text>
</comment>
<keyword evidence="2" id="KW-1185">Reference proteome</keyword>
<accession>A0AA37T6N5</accession>
<evidence type="ECO:0000313" key="1">
    <source>
        <dbReference type="EMBL" id="GLS25682.1"/>
    </source>
</evidence>
<evidence type="ECO:0000313" key="2">
    <source>
        <dbReference type="Proteomes" id="UP001156870"/>
    </source>
</evidence>
<dbReference type="AlphaFoldDB" id="A0AA37T6N5"/>
<gene>
    <name evidence="1" type="ORF">GCM10007877_13960</name>
</gene>
<dbReference type="Proteomes" id="UP001156870">
    <property type="component" value="Unassembled WGS sequence"/>
</dbReference>
<reference evidence="1 2" key="1">
    <citation type="journal article" date="2014" name="Int. J. Syst. Evol. Microbiol.">
        <title>Complete genome sequence of Corynebacterium casei LMG S-19264T (=DSM 44701T), isolated from a smear-ripened cheese.</title>
        <authorList>
            <consortium name="US DOE Joint Genome Institute (JGI-PGF)"/>
            <person name="Walter F."/>
            <person name="Albersmeier A."/>
            <person name="Kalinowski J."/>
            <person name="Ruckert C."/>
        </authorList>
    </citation>
    <scope>NUCLEOTIDE SEQUENCE [LARGE SCALE GENOMIC DNA]</scope>
    <source>
        <strain evidence="1 2">NBRC 110095</strain>
    </source>
</reference>
<protein>
    <recommendedName>
        <fullName evidence="3">Acetyltransferase</fullName>
    </recommendedName>
</protein>
<dbReference type="RefSeq" id="WP_232594244.1">
    <property type="nucleotide sequence ID" value="NZ_BSPD01000033.1"/>
</dbReference>
<name>A0AA37T6N5_9GAMM</name>
<organism evidence="1 2">
    <name type="scientific">Marinibactrum halimedae</name>
    <dbReference type="NCBI Taxonomy" id="1444977"/>
    <lineage>
        <taxon>Bacteria</taxon>
        <taxon>Pseudomonadati</taxon>
        <taxon>Pseudomonadota</taxon>
        <taxon>Gammaproteobacteria</taxon>
        <taxon>Cellvibrionales</taxon>
        <taxon>Cellvibrionaceae</taxon>
        <taxon>Marinibactrum</taxon>
    </lineage>
</organism>
<dbReference type="EMBL" id="BSPD01000033">
    <property type="protein sequence ID" value="GLS25682.1"/>
    <property type="molecule type" value="Genomic_DNA"/>
</dbReference>
<sequence>MLLKIKKTGLLVEVSDLLVLTDPRCSVVTAKTLRGYNEAKPTTLEKEELVFVSGESLPGCWFRFQAAHYRSEAERESA</sequence>
<evidence type="ECO:0008006" key="3">
    <source>
        <dbReference type="Google" id="ProtNLM"/>
    </source>
</evidence>